<dbReference type="EMBL" id="MFYX01000056">
    <property type="protein sequence ID" value="OGK05432.1"/>
    <property type="molecule type" value="Genomic_DNA"/>
</dbReference>
<dbReference type="Pfam" id="PF03783">
    <property type="entry name" value="CsgG"/>
    <property type="match status" value="1"/>
</dbReference>
<evidence type="ECO:0000313" key="3">
    <source>
        <dbReference type="Proteomes" id="UP000179243"/>
    </source>
</evidence>
<name>A0A1F7FG36_UNCRA</name>
<evidence type="ECO:0000313" key="2">
    <source>
        <dbReference type="EMBL" id="OGK05432.1"/>
    </source>
</evidence>
<protein>
    <recommendedName>
        <fullName evidence="4">DUF2380 domain-containing protein</fullName>
    </recommendedName>
</protein>
<feature type="region of interest" description="Disordered" evidence="1">
    <location>
        <begin position="167"/>
        <end position="187"/>
    </location>
</feature>
<dbReference type="Gene3D" id="3.40.50.10610">
    <property type="entry name" value="ABC-type transport auxiliary lipoprotein component"/>
    <property type="match status" value="1"/>
</dbReference>
<dbReference type="Proteomes" id="UP000179243">
    <property type="component" value="Unassembled WGS sequence"/>
</dbReference>
<reference evidence="2 3" key="1">
    <citation type="journal article" date="2016" name="Nat. Commun.">
        <title>Thousands of microbial genomes shed light on interconnected biogeochemical processes in an aquifer system.</title>
        <authorList>
            <person name="Anantharaman K."/>
            <person name="Brown C.T."/>
            <person name="Hug L.A."/>
            <person name="Sharon I."/>
            <person name="Castelle C.J."/>
            <person name="Probst A.J."/>
            <person name="Thomas B.C."/>
            <person name="Singh A."/>
            <person name="Wilkins M.J."/>
            <person name="Karaoz U."/>
            <person name="Brodie E.L."/>
            <person name="Williams K.H."/>
            <person name="Hubbard S.S."/>
            <person name="Banfield J.F."/>
        </authorList>
    </citation>
    <scope>NUCLEOTIDE SEQUENCE [LARGE SCALE GENOMIC DNA]</scope>
</reference>
<evidence type="ECO:0008006" key="4">
    <source>
        <dbReference type="Google" id="ProtNLM"/>
    </source>
</evidence>
<dbReference type="GO" id="GO:0030288">
    <property type="term" value="C:outer membrane-bounded periplasmic space"/>
    <property type="evidence" value="ECO:0007669"/>
    <property type="project" value="InterPro"/>
</dbReference>
<proteinExistence type="predicted"/>
<sequence>MNNHIAFFSIVFILAWSIVQGQEAQPAQQQPLKVRSIAVLDLEGSGVEPGETKTLSDALRAKILDRNVYTVMERGKVDIILQEQGFQRSGACDEDACVVEMGQLLGVDAMVVGSIGKVGQTYSVAVRMFAVQSGKIVQSASRYYKGEIDGLLTEVIDGIAEQICTAATAPSSQAKSPESEKKGSGKKAEVKQSNTVLYVGIAALVIGGGVGAYFFMKDSDEPTTEEPAKRPAFPSPPASLQFITGRGE</sequence>
<feature type="compositionally biased region" description="Basic and acidic residues" evidence="1">
    <location>
        <begin position="177"/>
        <end position="187"/>
    </location>
</feature>
<dbReference type="AlphaFoldDB" id="A0A1F7FG36"/>
<organism evidence="2 3">
    <name type="scientific">Candidatus Raymondbacteria bacterium RIFOXYD12_FULL_49_13</name>
    <dbReference type="NCBI Taxonomy" id="1817890"/>
    <lineage>
        <taxon>Bacteria</taxon>
        <taxon>Raymondiibacteriota</taxon>
    </lineage>
</organism>
<gene>
    <name evidence="2" type="ORF">A2519_03285</name>
</gene>
<feature type="region of interest" description="Disordered" evidence="1">
    <location>
        <begin position="220"/>
        <end position="248"/>
    </location>
</feature>
<accession>A0A1F7FG36</accession>
<comment type="caution">
    <text evidence="2">The sequence shown here is derived from an EMBL/GenBank/DDBJ whole genome shotgun (WGS) entry which is preliminary data.</text>
</comment>
<evidence type="ECO:0000256" key="1">
    <source>
        <dbReference type="SAM" id="MobiDB-lite"/>
    </source>
</evidence>
<dbReference type="InterPro" id="IPR005534">
    <property type="entry name" value="Curli_assmbl/transp-comp_CsgG"/>
</dbReference>